<dbReference type="Gene3D" id="3.90.190.10">
    <property type="entry name" value="Protein tyrosine phosphatase superfamily"/>
    <property type="match status" value="2"/>
</dbReference>
<keyword evidence="1" id="KW-0732">Signal</keyword>
<organism evidence="2 3">
    <name type="scientific">Saccoglossus kowalevskii</name>
    <name type="common">Acorn worm</name>
    <dbReference type="NCBI Taxonomy" id="10224"/>
    <lineage>
        <taxon>Eukaryota</taxon>
        <taxon>Metazoa</taxon>
        <taxon>Hemichordata</taxon>
        <taxon>Enteropneusta</taxon>
        <taxon>Harrimaniidae</taxon>
        <taxon>Saccoglossus</taxon>
    </lineage>
</organism>
<gene>
    <name evidence="3" type="primary">LOC102810311</name>
</gene>
<dbReference type="RefSeq" id="XP_006817840.1">
    <property type="nucleotide sequence ID" value="XM_006817777.1"/>
</dbReference>
<protein>
    <submittedName>
        <fullName evidence="3">Uncharacterized protein LOC102810311</fullName>
    </submittedName>
</protein>
<evidence type="ECO:0000313" key="3">
    <source>
        <dbReference type="RefSeq" id="XP_006817840.1"/>
    </source>
</evidence>
<reference evidence="3" key="1">
    <citation type="submission" date="2025-08" db="UniProtKB">
        <authorList>
            <consortium name="RefSeq"/>
        </authorList>
    </citation>
    <scope>IDENTIFICATION</scope>
    <source>
        <tissue evidence="3">Testes</tissue>
    </source>
</reference>
<feature type="chain" id="PRO_5045038428" evidence="1">
    <location>
        <begin position="22"/>
        <end position="459"/>
    </location>
</feature>
<name>A0ABM0MCU9_SACKO</name>
<feature type="signal peptide" evidence="1">
    <location>
        <begin position="1"/>
        <end position="21"/>
    </location>
</feature>
<dbReference type="Proteomes" id="UP000694865">
    <property type="component" value="Unplaced"/>
</dbReference>
<proteinExistence type="predicted"/>
<evidence type="ECO:0000256" key="1">
    <source>
        <dbReference type="SAM" id="SignalP"/>
    </source>
</evidence>
<keyword evidence="2" id="KW-1185">Reference proteome</keyword>
<dbReference type="GeneID" id="102810311"/>
<evidence type="ECO:0000313" key="2">
    <source>
        <dbReference type="Proteomes" id="UP000694865"/>
    </source>
</evidence>
<sequence>MFKKSLIAVCLLLLLLPASMALDQQFAEVKTWWAKHVTKDFYSSARLTSRQVKYASEVGFNSIFGLAVFNEVDYIGEEELPTTNVIKQIADGLAEIEYEILPQVLDWRTLESVEYFVNKMEEMTQPTLVHCVTAYSATATVLLGLLYKTQQDPNFEPKLYSDGFYHIGRAHGFDYDMDQDLMELVSLITGEPEVDLRTEPTNELIDWRSYWYAKYVSTDWWAAGQINDLHFSAVIDGGYQAIVNARKGLTTYNNPSQEEVTLLNIMDNTGTYTNGGRQSEERLLETRLDPNKPNEYISFTSDKNYEDQHPDEYGDHIGYNEQFEMQAWNGSHGIVVPYFHIPTDDVTAEIFYQYEDMLMEASTHGSVIVHCRSGYRATAWALLAEGYSTCKNSTWALQQASYMGYRFTEDDSEYQALIDVLDSTNPNCMSAVLNNAPYTSTWLSTISCLLVIALLNFGL</sequence>
<accession>A0ABM0MCU9</accession>
<dbReference type="InterPro" id="IPR029021">
    <property type="entry name" value="Prot-tyrosine_phosphatase-like"/>
</dbReference>